<dbReference type="Pfam" id="PF08241">
    <property type="entry name" value="Methyltransf_11"/>
    <property type="match status" value="1"/>
</dbReference>
<evidence type="ECO:0000313" key="2">
    <source>
        <dbReference type="EMBL" id="MDT0686859.1"/>
    </source>
</evidence>
<evidence type="ECO:0000259" key="1">
    <source>
        <dbReference type="Pfam" id="PF08241"/>
    </source>
</evidence>
<evidence type="ECO:0000313" key="3">
    <source>
        <dbReference type="Proteomes" id="UP001253848"/>
    </source>
</evidence>
<accession>A0ABU3DT22</accession>
<dbReference type="GO" id="GO:0008168">
    <property type="term" value="F:methyltransferase activity"/>
    <property type="evidence" value="ECO:0007669"/>
    <property type="project" value="UniProtKB-KW"/>
</dbReference>
<dbReference type="RefSeq" id="WP_311500165.1">
    <property type="nucleotide sequence ID" value="NZ_JAVRHN010000007.1"/>
</dbReference>
<gene>
    <name evidence="2" type="ORF">RM541_10815</name>
</gene>
<keyword evidence="2" id="KW-0808">Transferase</keyword>
<dbReference type="Gene3D" id="3.40.50.150">
    <property type="entry name" value="Vaccinia Virus protein VP39"/>
    <property type="match status" value="1"/>
</dbReference>
<dbReference type="Proteomes" id="UP001253848">
    <property type="component" value="Unassembled WGS sequence"/>
</dbReference>
<dbReference type="SUPFAM" id="SSF53335">
    <property type="entry name" value="S-adenosyl-L-methionine-dependent methyltransferases"/>
    <property type="match status" value="1"/>
</dbReference>
<dbReference type="InterPro" id="IPR029063">
    <property type="entry name" value="SAM-dependent_MTases_sf"/>
</dbReference>
<proteinExistence type="predicted"/>
<comment type="caution">
    <text evidence="2">The sequence shown here is derived from an EMBL/GenBank/DDBJ whole genome shotgun (WGS) entry which is preliminary data.</text>
</comment>
<protein>
    <submittedName>
        <fullName evidence="2">Class I SAM-dependent methyltransferase</fullName>
    </submittedName>
</protein>
<keyword evidence="2" id="KW-0489">Methyltransferase</keyword>
<dbReference type="CDD" id="cd02440">
    <property type="entry name" value="AdoMet_MTases"/>
    <property type="match status" value="1"/>
</dbReference>
<dbReference type="EMBL" id="JAVRHN010000007">
    <property type="protein sequence ID" value="MDT0686859.1"/>
    <property type="molecule type" value="Genomic_DNA"/>
</dbReference>
<feature type="domain" description="Methyltransferase type 11" evidence="1">
    <location>
        <begin position="54"/>
        <end position="113"/>
    </location>
</feature>
<dbReference type="InterPro" id="IPR013216">
    <property type="entry name" value="Methyltransf_11"/>
</dbReference>
<dbReference type="GO" id="GO:0032259">
    <property type="term" value="P:methylation"/>
    <property type="evidence" value="ECO:0007669"/>
    <property type="project" value="UniProtKB-KW"/>
</dbReference>
<reference evidence="2 3" key="1">
    <citation type="submission" date="2023-09" db="EMBL/GenBank/DDBJ databases">
        <authorList>
            <person name="Rey-Velasco X."/>
        </authorList>
    </citation>
    <scope>NUCLEOTIDE SEQUENCE [LARGE SCALE GENOMIC DNA]</scope>
    <source>
        <strain evidence="2 3">F225</strain>
    </source>
</reference>
<name>A0ABU3DT22_9FLAO</name>
<keyword evidence="3" id="KW-1185">Reference proteome</keyword>
<sequence length="196" mass="23828">MKRHRLLYHYLINNTELFSSKDSRNILHFAPEKAFYDILSKMEHLNYYPGDLEPENYKFYRKTNIYKVNITNLHFEDNFFDVILCNHVLEHIMEDEVAMAELYRVMKIGGWGIFQVPIDFHRDKTYEDPTKTTPDERYQAFGQLDHVRWYGIDYPERLKKAGFEVHDIRYTDQFTAEEKFKHGFPEKESIYLCYKR</sequence>
<organism evidence="2 3">
    <name type="scientific">Autumnicola psychrophila</name>
    <dbReference type="NCBI Taxonomy" id="3075592"/>
    <lineage>
        <taxon>Bacteria</taxon>
        <taxon>Pseudomonadati</taxon>
        <taxon>Bacteroidota</taxon>
        <taxon>Flavobacteriia</taxon>
        <taxon>Flavobacteriales</taxon>
        <taxon>Flavobacteriaceae</taxon>
        <taxon>Autumnicola</taxon>
    </lineage>
</organism>